<sequence>MCNVARGFQCAQILKEIANPAIIAMESLEGGVICHSNFVLYTEAYNAMDLMEYSNVSYSSIRDFVPYETASNCAM</sequence>
<dbReference type="Proteomes" id="UP000696280">
    <property type="component" value="Unassembled WGS sequence"/>
</dbReference>
<accession>A0A9N9L3I7</accession>
<reference evidence="1" key="1">
    <citation type="submission" date="2021-07" db="EMBL/GenBank/DDBJ databases">
        <authorList>
            <person name="Durling M."/>
        </authorList>
    </citation>
    <scope>NUCLEOTIDE SEQUENCE</scope>
</reference>
<proteinExistence type="predicted"/>
<keyword evidence="2" id="KW-1185">Reference proteome</keyword>
<gene>
    <name evidence="1" type="ORF">HYFRA_00010379</name>
</gene>
<evidence type="ECO:0000313" key="1">
    <source>
        <dbReference type="EMBL" id="CAG8957513.1"/>
    </source>
</evidence>
<name>A0A9N9L3I7_9HELO</name>
<protein>
    <submittedName>
        <fullName evidence="1">Uncharacterized protein</fullName>
    </submittedName>
</protein>
<evidence type="ECO:0000313" key="2">
    <source>
        <dbReference type="Proteomes" id="UP000696280"/>
    </source>
</evidence>
<comment type="caution">
    <text evidence="1">The sequence shown here is derived from an EMBL/GenBank/DDBJ whole genome shotgun (WGS) entry which is preliminary data.</text>
</comment>
<organism evidence="1 2">
    <name type="scientific">Hymenoscyphus fraxineus</name>
    <dbReference type="NCBI Taxonomy" id="746836"/>
    <lineage>
        <taxon>Eukaryota</taxon>
        <taxon>Fungi</taxon>
        <taxon>Dikarya</taxon>
        <taxon>Ascomycota</taxon>
        <taxon>Pezizomycotina</taxon>
        <taxon>Leotiomycetes</taxon>
        <taxon>Helotiales</taxon>
        <taxon>Helotiaceae</taxon>
        <taxon>Hymenoscyphus</taxon>
    </lineage>
</organism>
<dbReference type="EMBL" id="CAJVRL010000080">
    <property type="protein sequence ID" value="CAG8957513.1"/>
    <property type="molecule type" value="Genomic_DNA"/>
</dbReference>
<dbReference type="AlphaFoldDB" id="A0A9N9L3I7"/>